<dbReference type="AlphaFoldDB" id="A0A7T3F6E3"/>
<proteinExistence type="inferred from homology"/>
<dbReference type="GO" id="GO:0005886">
    <property type="term" value="C:plasma membrane"/>
    <property type="evidence" value="ECO:0007669"/>
    <property type="project" value="UniProtKB-SubCell"/>
</dbReference>
<dbReference type="Proteomes" id="UP000594975">
    <property type="component" value="Chromosome"/>
</dbReference>
<organism evidence="12 13">
    <name type="scientific">Rothia kristinae</name>
    <dbReference type="NCBI Taxonomy" id="37923"/>
    <lineage>
        <taxon>Bacteria</taxon>
        <taxon>Bacillati</taxon>
        <taxon>Actinomycetota</taxon>
        <taxon>Actinomycetes</taxon>
        <taxon>Micrococcales</taxon>
        <taxon>Micrococcaceae</taxon>
        <taxon>Rothia</taxon>
    </lineage>
</organism>
<evidence type="ECO:0000256" key="7">
    <source>
        <dbReference type="ARBA" id="ARBA00022989"/>
    </source>
</evidence>
<dbReference type="GeneID" id="61262795"/>
<keyword evidence="3" id="KW-0813">Transport</keyword>
<dbReference type="EMBL" id="CP065738">
    <property type="protein sequence ID" value="QPT52782.1"/>
    <property type="molecule type" value="Genomic_DNA"/>
</dbReference>
<evidence type="ECO:0000256" key="9">
    <source>
        <dbReference type="SAM" id="MobiDB-lite"/>
    </source>
</evidence>
<comment type="subcellular location">
    <subcellularLocation>
        <location evidence="1">Cell membrane</location>
        <topology evidence="1">Multi-pass membrane protein</topology>
    </subcellularLocation>
</comment>
<evidence type="ECO:0000256" key="4">
    <source>
        <dbReference type="ARBA" id="ARBA00022475"/>
    </source>
</evidence>
<evidence type="ECO:0000313" key="12">
    <source>
        <dbReference type="EMBL" id="QPT52782.1"/>
    </source>
</evidence>
<feature type="transmembrane region" description="Helical" evidence="10">
    <location>
        <begin position="48"/>
        <end position="66"/>
    </location>
</feature>
<evidence type="ECO:0000256" key="8">
    <source>
        <dbReference type="ARBA" id="ARBA00023136"/>
    </source>
</evidence>
<evidence type="ECO:0000256" key="2">
    <source>
        <dbReference type="ARBA" id="ARBA00008583"/>
    </source>
</evidence>
<feature type="transmembrane region" description="Helical" evidence="10">
    <location>
        <begin position="155"/>
        <end position="177"/>
    </location>
</feature>
<dbReference type="PANTHER" id="PTHR43495:SF1">
    <property type="entry name" value="L-ASPARAGINE PERMEASE"/>
    <property type="match status" value="1"/>
</dbReference>
<reference evidence="12 13" key="1">
    <citation type="submission" date="2020-12" db="EMBL/GenBank/DDBJ databases">
        <title>FDA dAtabase for Regulatory Grade micrObial Sequences (FDA-ARGOS): Supporting development and validation of Infectious Disease Dx tests.</title>
        <authorList>
            <person name="Sproer C."/>
            <person name="Gronow S."/>
            <person name="Severitt S."/>
            <person name="Schroder I."/>
            <person name="Tallon L."/>
            <person name="Sadzewicz L."/>
            <person name="Zhao X."/>
            <person name="Boylan J."/>
            <person name="Ott S."/>
            <person name="Bowen H."/>
            <person name="Vavikolanu K."/>
            <person name="Mehta A."/>
            <person name="Aluvathingal J."/>
            <person name="Nadendla S."/>
            <person name="Lowell S."/>
            <person name="Myers T."/>
            <person name="Yan Y."/>
            <person name="Sichtig H."/>
        </authorList>
    </citation>
    <scope>NUCLEOTIDE SEQUENCE [LARGE SCALE GENOMIC DNA]</scope>
    <source>
        <strain evidence="12 13">FDAARGOS_864</strain>
    </source>
</reference>
<dbReference type="GO" id="GO:0006865">
    <property type="term" value="P:amino acid transport"/>
    <property type="evidence" value="ECO:0007669"/>
    <property type="project" value="UniProtKB-KW"/>
</dbReference>
<dbReference type="PROSITE" id="PS00218">
    <property type="entry name" value="AMINO_ACID_PERMEASE_1"/>
    <property type="match status" value="1"/>
</dbReference>
<dbReference type="InterPro" id="IPR004840">
    <property type="entry name" value="Amino_acid_permease_CS"/>
</dbReference>
<feature type="region of interest" description="Disordered" evidence="9">
    <location>
        <begin position="1"/>
        <end position="40"/>
    </location>
</feature>
<keyword evidence="8 10" id="KW-0472">Membrane</keyword>
<feature type="transmembrane region" description="Helical" evidence="10">
    <location>
        <begin position="440"/>
        <end position="457"/>
    </location>
</feature>
<sequence length="518" mass="54905">MTHPTAHEAGSTASPEPVGSPTATADPAPGGFHEEQSGFQKGLGPRQLQMIAIGGAIGTGLFLGAGGRLEQAGPSLALIYAVCGFMGYLILRALGELVVHRPSSGSFVSYARELFGEKAAYVSGWMYWLFWSTTAIVDSTAIAIYVAWFGRYSEAVAAIPQGVTAFAVVAVVVAANLISVKVFGEMEFWFALIKVAALVIFLVVGVIMVFTGTPNDQPSGLSLITDHGGLFPRGVLPALLITQGVVFAYAGIELVGTTSGETRDAERIIPKAINTVILRIAVFYVGSVLLLCLLLPYTAYSADESPFVTFFSSIGVDAAGPIMQLVVITAALSSLNAGLYSTGRIMHSMAMAGSAPRFARHLTRSGVPWGGIVLTAAVAMVGVVLNFLVPAQAFEIVLNFASIGIMSTWVAIIACHLRFRSLARAGRYRIPGYRMPGAPFTDWLVLAFLAGVVVLIARDYPVGTWTLGAALLLIPLLILGWFAVRGRVLEIAAQREGYTGLNPVVPQRPAARRSRDAR</sequence>
<feature type="transmembrane region" description="Helical" evidence="10">
    <location>
        <begin position="128"/>
        <end position="149"/>
    </location>
</feature>
<accession>A0A7T3F6E3</accession>
<dbReference type="KEGG" id="rkr:I6G21_05335"/>
<feature type="transmembrane region" description="Helical" evidence="10">
    <location>
        <begin position="72"/>
        <end position="91"/>
    </location>
</feature>
<keyword evidence="7 10" id="KW-1133">Transmembrane helix</keyword>
<evidence type="ECO:0000256" key="5">
    <source>
        <dbReference type="ARBA" id="ARBA00022692"/>
    </source>
</evidence>
<dbReference type="PANTHER" id="PTHR43495">
    <property type="entry name" value="GABA PERMEASE"/>
    <property type="match status" value="1"/>
</dbReference>
<gene>
    <name evidence="12" type="ORF">I6G21_05335</name>
</gene>
<evidence type="ECO:0000259" key="11">
    <source>
        <dbReference type="Pfam" id="PF00324"/>
    </source>
</evidence>
<keyword evidence="4" id="KW-1003">Cell membrane</keyword>
<evidence type="ECO:0000256" key="3">
    <source>
        <dbReference type="ARBA" id="ARBA00022448"/>
    </source>
</evidence>
<name>A0A7T3F6E3_9MICC</name>
<evidence type="ECO:0000256" key="6">
    <source>
        <dbReference type="ARBA" id="ARBA00022970"/>
    </source>
</evidence>
<dbReference type="GO" id="GO:0055085">
    <property type="term" value="P:transmembrane transport"/>
    <property type="evidence" value="ECO:0007669"/>
    <property type="project" value="InterPro"/>
</dbReference>
<feature type="domain" description="Amino acid permease/ SLC12A" evidence="11">
    <location>
        <begin position="48"/>
        <end position="483"/>
    </location>
</feature>
<evidence type="ECO:0000313" key="13">
    <source>
        <dbReference type="Proteomes" id="UP000594975"/>
    </source>
</evidence>
<dbReference type="InterPro" id="IPR004841">
    <property type="entry name" value="AA-permease/SLC12A_dom"/>
</dbReference>
<keyword evidence="6" id="KW-0029">Amino-acid transport</keyword>
<feature type="transmembrane region" description="Helical" evidence="10">
    <location>
        <begin position="367"/>
        <end position="390"/>
    </location>
</feature>
<dbReference type="RefSeq" id="WP_081046060.1">
    <property type="nucleotide sequence ID" value="NZ_CP065738.1"/>
</dbReference>
<dbReference type="Pfam" id="PF00324">
    <property type="entry name" value="AA_permease"/>
    <property type="match status" value="1"/>
</dbReference>
<feature type="transmembrane region" description="Helical" evidence="10">
    <location>
        <begin position="189"/>
        <end position="210"/>
    </location>
</feature>
<feature type="transmembrane region" description="Helical" evidence="10">
    <location>
        <begin position="396"/>
        <end position="419"/>
    </location>
</feature>
<comment type="similarity">
    <text evidence="2">Belongs to the amino acid-polyamine-organocation (APC) superfamily. Amino acid transporter (AAT) (TC 2.A.3.1) family.</text>
</comment>
<feature type="transmembrane region" description="Helical" evidence="10">
    <location>
        <begin position="318"/>
        <end position="339"/>
    </location>
</feature>
<keyword evidence="5 10" id="KW-0812">Transmembrane</keyword>
<dbReference type="Gene3D" id="1.20.1740.10">
    <property type="entry name" value="Amino acid/polyamine transporter I"/>
    <property type="match status" value="1"/>
</dbReference>
<dbReference type="PIRSF" id="PIRSF006060">
    <property type="entry name" value="AA_transporter"/>
    <property type="match status" value="1"/>
</dbReference>
<feature type="transmembrane region" description="Helical" evidence="10">
    <location>
        <begin position="276"/>
        <end position="298"/>
    </location>
</feature>
<dbReference type="FunFam" id="1.20.1740.10:FF:000001">
    <property type="entry name" value="Amino acid permease"/>
    <property type="match status" value="1"/>
</dbReference>
<evidence type="ECO:0000256" key="1">
    <source>
        <dbReference type="ARBA" id="ARBA00004651"/>
    </source>
</evidence>
<feature type="transmembrane region" description="Helical" evidence="10">
    <location>
        <begin position="463"/>
        <end position="484"/>
    </location>
</feature>
<protein>
    <submittedName>
        <fullName evidence="12">Amino acid permease</fullName>
    </submittedName>
</protein>
<evidence type="ECO:0000256" key="10">
    <source>
        <dbReference type="SAM" id="Phobius"/>
    </source>
</evidence>